<evidence type="ECO:0008006" key="3">
    <source>
        <dbReference type="Google" id="ProtNLM"/>
    </source>
</evidence>
<reference evidence="2" key="1">
    <citation type="submission" date="2018-04" db="EMBL/GenBank/DDBJ databases">
        <title>WGS assembly of Panicum hallii.</title>
        <authorList>
            <person name="Lovell J."/>
            <person name="Jenkins J."/>
            <person name="Lowry D."/>
            <person name="Mamidi S."/>
            <person name="Sreedasyam A."/>
            <person name="Weng X."/>
            <person name="Barry K."/>
            <person name="Bonette J."/>
            <person name="Campitelli B."/>
            <person name="Daum C."/>
            <person name="Gordon S."/>
            <person name="Gould B."/>
            <person name="Lipzen A."/>
            <person name="Macqueen A."/>
            <person name="Palacio-Mejia J."/>
            <person name="Plott C."/>
            <person name="Shakirov E."/>
            <person name="Shu S."/>
            <person name="Yoshinaga Y."/>
            <person name="Zane M."/>
            <person name="Rokhsar D."/>
            <person name="Grimwood J."/>
            <person name="Schmutz J."/>
            <person name="Juenger T."/>
        </authorList>
    </citation>
    <scope>NUCLEOTIDE SEQUENCE [LARGE SCALE GENOMIC DNA]</scope>
    <source>
        <strain evidence="2">FIL2</strain>
    </source>
</reference>
<dbReference type="PANTHER" id="PTHR36778:SF1">
    <property type="entry name" value="CADMIUM-INDUCED PROTEIN AS8"/>
    <property type="match status" value="1"/>
</dbReference>
<feature type="compositionally biased region" description="Pro residues" evidence="1">
    <location>
        <begin position="8"/>
        <end position="22"/>
    </location>
</feature>
<feature type="region of interest" description="Disordered" evidence="1">
    <location>
        <begin position="1"/>
        <end position="36"/>
    </location>
</feature>
<organism evidence="2">
    <name type="scientific">Panicum hallii</name>
    <dbReference type="NCBI Taxonomy" id="206008"/>
    <lineage>
        <taxon>Eukaryota</taxon>
        <taxon>Viridiplantae</taxon>
        <taxon>Streptophyta</taxon>
        <taxon>Embryophyta</taxon>
        <taxon>Tracheophyta</taxon>
        <taxon>Spermatophyta</taxon>
        <taxon>Magnoliopsida</taxon>
        <taxon>Liliopsida</taxon>
        <taxon>Poales</taxon>
        <taxon>Poaceae</taxon>
        <taxon>PACMAD clade</taxon>
        <taxon>Panicoideae</taxon>
        <taxon>Panicodae</taxon>
        <taxon>Paniceae</taxon>
        <taxon>Panicinae</taxon>
        <taxon>Panicum</taxon>
        <taxon>Panicum sect. Panicum</taxon>
    </lineage>
</organism>
<dbReference type="Proteomes" id="UP000243499">
    <property type="component" value="Chromosome 2"/>
</dbReference>
<dbReference type="SUPFAM" id="SSF101447">
    <property type="entry name" value="Formin homology 2 domain (FH2 domain)"/>
    <property type="match status" value="1"/>
</dbReference>
<dbReference type="AlphaFoldDB" id="A0A2S3GVM6"/>
<proteinExistence type="predicted"/>
<evidence type="ECO:0000256" key="1">
    <source>
        <dbReference type="SAM" id="MobiDB-lite"/>
    </source>
</evidence>
<sequence>MPDSPQLQHPPPPPPAPPPPPSARTTPAESAAANAQPNLIPVKPRMIIKGVLGRYERWNPVHPTAGTFWGVGLGLGCGVGWGPGFGPEVIGYVGAGCGVGFSVGFTLAGVGIGLPQHGLIRNHEDSGFASNVPLDSARYYAVTIIKGLVWDAINYAAAMRKESRQKLLRFQDNPPVSGVVNLPKLGKGVSSSIKSFKDEHWPS</sequence>
<evidence type="ECO:0000313" key="2">
    <source>
        <dbReference type="EMBL" id="PAN09440.1"/>
    </source>
</evidence>
<name>A0A2S3GVM6_9POAL</name>
<accession>A0A2S3GVM6</accession>
<dbReference type="InterPro" id="IPR037735">
    <property type="entry name" value="AS8-like"/>
</dbReference>
<dbReference type="PANTHER" id="PTHR36778">
    <property type="entry name" value="CADMIUM-INDUCED PROTEIN AS8"/>
    <property type="match status" value="1"/>
</dbReference>
<dbReference type="Gramene" id="PAN09440">
    <property type="protein sequence ID" value="PAN09440"/>
    <property type="gene ID" value="PAHAL_2G023700"/>
</dbReference>
<protein>
    <recommendedName>
        <fullName evidence="3">Cadmium-induced protein AS8</fullName>
    </recommendedName>
</protein>
<gene>
    <name evidence="2" type="ORF">PAHAL_2G023700</name>
</gene>
<feature type="compositionally biased region" description="Low complexity" evidence="1">
    <location>
        <begin position="23"/>
        <end position="36"/>
    </location>
</feature>
<dbReference type="EMBL" id="CM008047">
    <property type="protein sequence ID" value="PAN09440.1"/>
    <property type="molecule type" value="Genomic_DNA"/>
</dbReference>